<reference evidence="2 3" key="1">
    <citation type="journal article" date="2015" name="Genome Announc.">
        <title>Complete Genome Sequencing of Stenotrophomonas acidaminiphila ZAC14D2_NAIMI4_2, a Multidrug-Resistant Strain Isolated from Sediments of a Polluted River in Mexico, Uncovers New Antibiotic Resistance Genes and a Novel Class-II Lasso Peptide Biosynthesis Gene Cluster.</title>
        <authorList>
            <person name="Vinuesa P."/>
            <person name="Ochoa-Sanchez L.E."/>
        </authorList>
    </citation>
    <scope>NUCLEOTIDE SEQUENCE [LARGE SCALE GENOMIC DNA]</scope>
    <source>
        <strain evidence="2 3">ZAC14D2_NAIMI4_2</strain>
    </source>
</reference>
<feature type="chain" id="PRO_5006588427" evidence="1">
    <location>
        <begin position="23"/>
        <end position="390"/>
    </location>
</feature>
<dbReference type="Pfam" id="PF20329">
    <property type="entry name" value="DUF6624"/>
    <property type="match status" value="2"/>
</dbReference>
<feature type="signal peptide" evidence="1">
    <location>
        <begin position="1"/>
        <end position="22"/>
    </location>
</feature>
<name>A0A0S1AYG5_9GAMM</name>
<sequence length="390" mass="42910" precursor="true">MKARWKLVACALLAWASAWAQAQTPAEPRYVISKADEVDRACLARLLALVPDGNGALDPIRLEQFKQHLRTCGWPGLPSAGRQGVDAAGQLLLRSSADSAFQEQVIDLVQERVGIDIDAFGYAWLNDTIQVQHGRPQQFGTLIAAEGGTLGLSPKPERTPRFWRDFLGLPPVEEWLAGLQAALDAGGSLDAAVLSPPLAMGAYRPLTEPELRRRVGRMVNRDQDLRGEAIAAMRQGDEERRKALDRQIERIDAENRASLRDIFDRHGFPTPEMIGRDGVSSVFVLVQHADDDPVFQAHALALAEPLMQRRDLSRQQYAMLADRVLLAQDQPQLYGTQYKVEHGKVAVLPLTDPENVDARRARMAMGTLASYLDTVARQLGATVESTGSGN</sequence>
<keyword evidence="1" id="KW-0732">Signal</keyword>
<dbReference type="InterPro" id="IPR046732">
    <property type="entry name" value="DUF6624"/>
</dbReference>
<dbReference type="PATRIC" id="fig|128780.6.peg.1488"/>
<keyword evidence="3" id="KW-1185">Reference proteome</keyword>
<dbReference type="EMBL" id="CP012900">
    <property type="protein sequence ID" value="ALJ27877.1"/>
    <property type="molecule type" value="Genomic_DNA"/>
</dbReference>
<protein>
    <submittedName>
        <fullName evidence="2">Uncharacterized protein</fullName>
    </submittedName>
</protein>
<dbReference type="KEGG" id="sacz:AOT14_14790"/>
<gene>
    <name evidence="2" type="ORF">AOT14_14790</name>
</gene>
<dbReference type="Proteomes" id="UP000061010">
    <property type="component" value="Chromosome"/>
</dbReference>
<proteinExistence type="predicted"/>
<evidence type="ECO:0000313" key="3">
    <source>
        <dbReference type="Proteomes" id="UP000061010"/>
    </source>
</evidence>
<dbReference type="AlphaFoldDB" id="A0A0S1AYG5"/>
<organism evidence="2 3">
    <name type="scientific">Stenotrophomonas acidaminiphila</name>
    <dbReference type="NCBI Taxonomy" id="128780"/>
    <lineage>
        <taxon>Bacteria</taxon>
        <taxon>Pseudomonadati</taxon>
        <taxon>Pseudomonadota</taxon>
        <taxon>Gammaproteobacteria</taxon>
        <taxon>Lysobacterales</taxon>
        <taxon>Lysobacteraceae</taxon>
        <taxon>Stenotrophomonas</taxon>
    </lineage>
</organism>
<accession>A0A0S1AYG5</accession>
<evidence type="ECO:0000313" key="2">
    <source>
        <dbReference type="EMBL" id="ALJ27877.1"/>
    </source>
</evidence>
<evidence type="ECO:0000256" key="1">
    <source>
        <dbReference type="SAM" id="SignalP"/>
    </source>
</evidence>